<evidence type="ECO:0000256" key="4">
    <source>
        <dbReference type="ARBA" id="ARBA00023163"/>
    </source>
</evidence>
<feature type="region of interest" description="Disordered" evidence="6">
    <location>
        <begin position="156"/>
        <end position="175"/>
    </location>
</feature>
<dbReference type="Gene3D" id="1.10.10.60">
    <property type="entry name" value="Homeodomain-like"/>
    <property type="match status" value="1"/>
</dbReference>
<dbReference type="RefSeq" id="WP_204036596.1">
    <property type="nucleotide sequence ID" value="NZ_BOPC01000062.1"/>
</dbReference>
<dbReference type="SUPFAM" id="SSF48498">
    <property type="entry name" value="Tetracyclin repressor-like, C-terminal domain"/>
    <property type="match status" value="1"/>
</dbReference>
<keyword evidence="9" id="KW-1185">Reference proteome</keyword>
<dbReference type="PANTHER" id="PTHR30055:SF151">
    <property type="entry name" value="TRANSCRIPTIONAL REGULATORY PROTEIN"/>
    <property type="match status" value="1"/>
</dbReference>
<organism evidence="8 9">
    <name type="scientific">Micromonospora qiuiae</name>
    <dbReference type="NCBI Taxonomy" id="502268"/>
    <lineage>
        <taxon>Bacteria</taxon>
        <taxon>Bacillati</taxon>
        <taxon>Actinomycetota</taxon>
        <taxon>Actinomycetes</taxon>
        <taxon>Micromonosporales</taxon>
        <taxon>Micromonosporaceae</taxon>
        <taxon>Micromonospora</taxon>
    </lineage>
</organism>
<protein>
    <submittedName>
        <fullName evidence="8">TetR family transcriptional regulator</fullName>
    </submittedName>
</protein>
<dbReference type="InterPro" id="IPR023772">
    <property type="entry name" value="DNA-bd_HTH_TetR-type_CS"/>
</dbReference>
<dbReference type="Gene3D" id="1.10.357.10">
    <property type="entry name" value="Tetracycline Repressor, domain 2"/>
    <property type="match status" value="1"/>
</dbReference>
<keyword evidence="4" id="KW-0804">Transcription</keyword>
<evidence type="ECO:0000256" key="5">
    <source>
        <dbReference type="PROSITE-ProRule" id="PRU00335"/>
    </source>
</evidence>
<evidence type="ECO:0000256" key="2">
    <source>
        <dbReference type="ARBA" id="ARBA00023015"/>
    </source>
</evidence>
<dbReference type="EMBL" id="BOPC01000062">
    <property type="protein sequence ID" value="GIJ29117.1"/>
    <property type="molecule type" value="Genomic_DNA"/>
</dbReference>
<dbReference type="PROSITE" id="PS01081">
    <property type="entry name" value="HTH_TETR_1"/>
    <property type="match status" value="1"/>
</dbReference>
<dbReference type="InterPro" id="IPR003012">
    <property type="entry name" value="Tet_transcr_reg_TetR"/>
</dbReference>
<evidence type="ECO:0000256" key="1">
    <source>
        <dbReference type="ARBA" id="ARBA00022491"/>
    </source>
</evidence>
<name>A0ABQ4JFN6_9ACTN</name>
<gene>
    <name evidence="8" type="ORF">Vqi01_42790</name>
</gene>
<reference evidence="8 9" key="1">
    <citation type="submission" date="2021-01" db="EMBL/GenBank/DDBJ databases">
        <title>Whole genome shotgun sequence of Verrucosispora qiuiae NBRC 106684.</title>
        <authorList>
            <person name="Komaki H."/>
            <person name="Tamura T."/>
        </authorList>
    </citation>
    <scope>NUCLEOTIDE SEQUENCE [LARGE SCALE GENOMIC DNA]</scope>
    <source>
        <strain evidence="8 9">NBRC 106684</strain>
    </source>
</reference>
<dbReference type="PROSITE" id="PS50977">
    <property type="entry name" value="HTH_TETR_2"/>
    <property type="match status" value="1"/>
</dbReference>
<dbReference type="InterPro" id="IPR036271">
    <property type="entry name" value="Tet_transcr_reg_TetR-rel_C_sf"/>
</dbReference>
<dbReference type="InterPro" id="IPR009057">
    <property type="entry name" value="Homeodomain-like_sf"/>
</dbReference>
<keyword evidence="1" id="KW-0678">Repressor</keyword>
<dbReference type="InterPro" id="IPR001647">
    <property type="entry name" value="HTH_TetR"/>
</dbReference>
<evidence type="ECO:0000256" key="6">
    <source>
        <dbReference type="SAM" id="MobiDB-lite"/>
    </source>
</evidence>
<evidence type="ECO:0000313" key="9">
    <source>
        <dbReference type="Proteomes" id="UP000653076"/>
    </source>
</evidence>
<dbReference type="PRINTS" id="PR00400">
    <property type="entry name" value="TETREPRESSOR"/>
</dbReference>
<sequence length="219" mass="23822">MEGRTGSRPAGLDRASVAATALALLDEVGLDGLTVRRLAAELGVQSPALYWHFRNKQELLDLMAQELQVAMRTSSPRDDESWPQWTARRARERRQLLLSRRDGARLVAGTRPGPAIARQAEAELQPLVSAGFTPAQALRSITAIGHYVTGFVMEEQSARRRPQPDLPTSPGSAIQNTPTLAAAIREGGPPESNEAFEQGVAMLIDGMQALLQRTASRQH</sequence>
<dbReference type="InterPro" id="IPR004111">
    <property type="entry name" value="Repressor_TetR_C"/>
</dbReference>
<comment type="caution">
    <text evidence="8">The sequence shown here is derived from an EMBL/GenBank/DDBJ whole genome shotgun (WGS) entry which is preliminary data.</text>
</comment>
<dbReference type="InterPro" id="IPR050109">
    <property type="entry name" value="HTH-type_TetR-like_transc_reg"/>
</dbReference>
<keyword evidence="2" id="KW-0805">Transcription regulation</keyword>
<dbReference type="Pfam" id="PF00440">
    <property type="entry name" value="TetR_N"/>
    <property type="match status" value="1"/>
</dbReference>
<dbReference type="Pfam" id="PF02909">
    <property type="entry name" value="TetR_C_1"/>
    <property type="match status" value="1"/>
</dbReference>
<dbReference type="SUPFAM" id="SSF46689">
    <property type="entry name" value="Homeodomain-like"/>
    <property type="match status" value="1"/>
</dbReference>
<feature type="domain" description="HTH tetR-type" evidence="7">
    <location>
        <begin position="11"/>
        <end position="71"/>
    </location>
</feature>
<evidence type="ECO:0000256" key="3">
    <source>
        <dbReference type="ARBA" id="ARBA00023125"/>
    </source>
</evidence>
<keyword evidence="3 5" id="KW-0238">DNA-binding</keyword>
<dbReference type="PRINTS" id="PR00455">
    <property type="entry name" value="HTHTETR"/>
</dbReference>
<dbReference type="Proteomes" id="UP000653076">
    <property type="component" value="Unassembled WGS sequence"/>
</dbReference>
<evidence type="ECO:0000259" key="7">
    <source>
        <dbReference type="PROSITE" id="PS50977"/>
    </source>
</evidence>
<dbReference type="PANTHER" id="PTHR30055">
    <property type="entry name" value="HTH-TYPE TRANSCRIPTIONAL REGULATOR RUTR"/>
    <property type="match status" value="1"/>
</dbReference>
<evidence type="ECO:0000313" key="8">
    <source>
        <dbReference type="EMBL" id="GIJ29117.1"/>
    </source>
</evidence>
<accession>A0ABQ4JFN6</accession>
<proteinExistence type="predicted"/>
<feature type="DNA-binding region" description="H-T-H motif" evidence="5">
    <location>
        <begin position="34"/>
        <end position="53"/>
    </location>
</feature>